<feature type="domain" description="GGDEF" evidence="4">
    <location>
        <begin position="609"/>
        <end position="758"/>
    </location>
</feature>
<protein>
    <submittedName>
        <fullName evidence="6">EAL domain-containing protein</fullName>
    </submittedName>
</protein>
<evidence type="ECO:0000313" key="7">
    <source>
        <dbReference type="Proteomes" id="UP001595755"/>
    </source>
</evidence>
<dbReference type="Proteomes" id="UP001595755">
    <property type="component" value="Unassembled WGS sequence"/>
</dbReference>
<accession>A0ABV8SEW6</accession>
<dbReference type="InterPro" id="IPR043128">
    <property type="entry name" value="Rev_trsase/Diguanyl_cyclase"/>
</dbReference>
<name>A0ABV8SEW6_9BACL</name>
<gene>
    <name evidence="6" type="ORF">ACFO1S_18545</name>
</gene>
<organism evidence="6 7">
    <name type="scientific">Cohnella boryungensis</name>
    <dbReference type="NCBI Taxonomy" id="768479"/>
    <lineage>
        <taxon>Bacteria</taxon>
        <taxon>Bacillati</taxon>
        <taxon>Bacillota</taxon>
        <taxon>Bacilli</taxon>
        <taxon>Bacillales</taxon>
        <taxon>Paenibacillaceae</taxon>
        <taxon>Cohnella</taxon>
    </lineage>
</organism>
<dbReference type="PANTHER" id="PTHR33121:SF76">
    <property type="entry name" value="SIGNALING PROTEIN"/>
    <property type="match status" value="1"/>
</dbReference>
<dbReference type="NCBIfam" id="TIGR00254">
    <property type="entry name" value="GGDEF"/>
    <property type="match status" value="1"/>
</dbReference>
<dbReference type="EMBL" id="JBHSED010000038">
    <property type="protein sequence ID" value="MFC4305433.1"/>
    <property type="molecule type" value="Genomic_DNA"/>
</dbReference>
<dbReference type="SUPFAM" id="SSF55073">
    <property type="entry name" value="Nucleotide cyclase"/>
    <property type="match status" value="1"/>
</dbReference>
<sequence length="776" mass="86191">MNRTTENWLNPGFAADWISSERPGYSNGLFIVRWEGEQESAQTDGGESAVRIRRLLSTLALRSGKLSDSVKGWTLSDSSLIMAVDVGPDETGDGSDDREITAGRMAFLLRDLAIRAFSTFRYSRNDQKRSSIRIGFGWIAPTAKAAAEPDRRPAQGKLRAEESALLAAYETAWQRMFFASNPIRLPLASYPQAYMAEPDYKVKYLPIVSLMDGSLYGFEAVAVKAHNGARIGMNEFYEKADRAGQLFEADRRFREAAIRGFPSRNGDVKLFLPVPAKIIFDPRLYPGSTLRRIEAANLRPEHVVLVIFGGEQESASTIRSALKHYRDQGFRISMSGIKPQLESLRGMKDMQPDYAHMNVDWMSGQVADPIEESFLQALIGIARKEQIVFIASGLDSDRLLPGLVSSGMNYAQGDWLNEGHEDGSSEPLPERQERIRNEVNKRFQGATGTMSELINPVKQFKRDTPVSEVSRHFELHREAQGVVIVDGGKPIGLLMKEKLLQLLSGQFGLPLYWNRPVGKIMDAHPMVIEESVTVDQASQMAMAREPDKLYDEVVITRDGTVAGIASIRSMLEWISQSRVKDAQWANPLSGLPGNEPIRREMVRRIAAGRPFEVLYADLDHFKWYNDMYGFQRGDDVIRYTADTLAQTVRARPNGDCFVGHIGGDDFIVLSSGGDALQVAQEMLRNFEQGVGSFALGHTGLVTDRSGRLTEAPALSLSLSLILCRKTAGCTPETLSERAALLKKKAKQQTGNSIAWEELGESEGESARTLAEELTVR</sequence>
<dbReference type="InterPro" id="IPR046342">
    <property type="entry name" value="CBS_dom_sf"/>
</dbReference>
<dbReference type="Pfam" id="PF00571">
    <property type="entry name" value="CBS"/>
    <property type="match status" value="1"/>
</dbReference>
<dbReference type="Gene3D" id="3.20.20.450">
    <property type="entry name" value="EAL domain"/>
    <property type="match status" value="1"/>
</dbReference>
<keyword evidence="1" id="KW-0129">CBS domain</keyword>
<dbReference type="PANTHER" id="PTHR33121">
    <property type="entry name" value="CYCLIC DI-GMP PHOSPHODIESTERASE PDEF"/>
    <property type="match status" value="1"/>
</dbReference>
<dbReference type="SMART" id="SM00052">
    <property type="entry name" value="EAL"/>
    <property type="match status" value="1"/>
</dbReference>
<evidence type="ECO:0000313" key="6">
    <source>
        <dbReference type="EMBL" id="MFC4305433.1"/>
    </source>
</evidence>
<evidence type="ECO:0000256" key="1">
    <source>
        <dbReference type="PROSITE-ProRule" id="PRU00703"/>
    </source>
</evidence>
<dbReference type="SUPFAM" id="SSF54631">
    <property type="entry name" value="CBS-domain pair"/>
    <property type="match status" value="1"/>
</dbReference>
<keyword evidence="7" id="KW-1185">Reference proteome</keyword>
<dbReference type="InterPro" id="IPR001633">
    <property type="entry name" value="EAL_dom"/>
</dbReference>
<dbReference type="PROSITE" id="PS51371">
    <property type="entry name" value="CBS"/>
    <property type="match status" value="1"/>
</dbReference>
<dbReference type="InterPro" id="IPR050706">
    <property type="entry name" value="Cyclic-di-GMP_PDE-like"/>
</dbReference>
<dbReference type="InterPro" id="IPR000160">
    <property type="entry name" value="GGDEF_dom"/>
</dbReference>
<evidence type="ECO:0000259" key="3">
    <source>
        <dbReference type="PROSITE" id="PS50883"/>
    </source>
</evidence>
<evidence type="ECO:0000259" key="5">
    <source>
        <dbReference type="PROSITE" id="PS51371"/>
    </source>
</evidence>
<reference evidence="7" key="1">
    <citation type="journal article" date="2019" name="Int. J. Syst. Evol. Microbiol.">
        <title>The Global Catalogue of Microorganisms (GCM) 10K type strain sequencing project: providing services to taxonomists for standard genome sequencing and annotation.</title>
        <authorList>
            <consortium name="The Broad Institute Genomics Platform"/>
            <consortium name="The Broad Institute Genome Sequencing Center for Infectious Disease"/>
            <person name="Wu L."/>
            <person name="Ma J."/>
        </authorList>
    </citation>
    <scope>NUCLEOTIDE SEQUENCE [LARGE SCALE GENOMIC DNA]</scope>
    <source>
        <strain evidence="7">CGMCC 4.1641</strain>
    </source>
</reference>
<dbReference type="SUPFAM" id="SSF141868">
    <property type="entry name" value="EAL domain-like"/>
    <property type="match status" value="1"/>
</dbReference>
<dbReference type="Pfam" id="PF00990">
    <property type="entry name" value="GGDEF"/>
    <property type="match status" value="1"/>
</dbReference>
<proteinExistence type="predicted"/>
<dbReference type="InterPro" id="IPR029787">
    <property type="entry name" value="Nucleotide_cyclase"/>
</dbReference>
<dbReference type="InterPro" id="IPR000644">
    <property type="entry name" value="CBS_dom"/>
</dbReference>
<dbReference type="PROSITE" id="PS50887">
    <property type="entry name" value="GGDEF"/>
    <property type="match status" value="1"/>
</dbReference>
<evidence type="ECO:0000259" key="4">
    <source>
        <dbReference type="PROSITE" id="PS50887"/>
    </source>
</evidence>
<comment type="caution">
    <text evidence="6">The sequence shown here is derived from an EMBL/GenBank/DDBJ whole genome shotgun (WGS) entry which is preliminary data.</text>
</comment>
<dbReference type="InterPro" id="IPR035919">
    <property type="entry name" value="EAL_sf"/>
</dbReference>
<dbReference type="Gene3D" id="3.30.70.270">
    <property type="match status" value="1"/>
</dbReference>
<feature type="domain" description="CBS" evidence="5">
    <location>
        <begin position="450"/>
        <end position="511"/>
    </location>
</feature>
<dbReference type="RefSeq" id="WP_204604317.1">
    <property type="nucleotide sequence ID" value="NZ_JBHSED010000038.1"/>
</dbReference>
<dbReference type="PROSITE" id="PS50883">
    <property type="entry name" value="EAL"/>
    <property type="match status" value="1"/>
</dbReference>
<evidence type="ECO:0000256" key="2">
    <source>
        <dbReference type="SAM" id="MobiDB-lite"/>
    </source>
</evidence>
<dbReference type="Gene3D" id="3.10.580.10">
    <property type="entry name" value="CBS-domain"/>
    <property type="match status" value="1"/>
</dbReference>
<dbReference type="SMART" id="SM00267">
    <property type="entry name" value="GGDEF"/>
    <property type="match status" value="1"/>
</dbReference>
<dbReference type="CDD" id="cd01949">
    <property type="entry name" value="GGDEF"/>
    <property type="match status" value="1"/>
</dbReference>
<feature type="region of interest" description="Disordered" evidence="2">
    <location>
        <begin position="754"/>
        <end position="776"/>
    </location>
</feature>
<dbReference type="Pfam" id="PF00563">
    <property type="entry name" value="EAL"/>
    <property type="match status" value="1"/>
</dbReference>
<feature type="domain" description="EAL" evidence="3">
    <location>
        <begin position="184"/>
        <end position="433"/>
    </location>
</feature>